<evidence type="ECO:0000256" key="1">
    <source>
        <dbReference type="SAM" id="MobiDB-lite"/>
    </source>
</evidence>
<dbReference type="Proteomes" id="UP000800038">
    <property type="component" value="Unassembled WGS sequence"/>
</dbReference>
<evidence type="ECO:0000313" key="3">
    <source>
        <dbReference type="Proteomes" id="UP000800038"/>
    </source>
</evidence>
<protein>
    <submittedName>
        <fullName evidence="2">Uncharacterized protein</fullName>
    </submittedName>
</protein>
<proteinExistence type="predicted"/>
<feature type="region of interest" description="Disordered" evidence="1">
    <location>
        <begin position="1"/>
        <end position="26"/>
    </location>
</feature>
<evidence type="ECO:0000313" key="2">
    <source>
        <dbReference type="EMBL" id="KAF1941861.1"/>
    </source>
</evidence>
<dbReference type="AlphaFoldDB" id="A0A6A5SMJ8"/>
<organism evidence="2 3">
    <name type="scientific">Clathrospora elynae</name>
    <dbReference type="NCBI Taxonomy" id="706981"/>
    <lineage>
        <taxon>Eukaryota</taxon>
        <taxon>Fungi</taxon>
        <taxon>Dikarya</taxon>
        <taxon>Ascomycota</taxon>
        <taxon>Pezizomycotina</taxon>
        <taxon>Dothideomycetes</taxon>
        <taxon>Pleosporomycetidae</taxon>
        <taxon>Pleosporales</taxon>
        <taxon>Diademaceae</taxon>
        <taxon>Clathrospora</taxon>
    </lineage>
</organism>
<gene>
    <name evidence="2" type="ORF">EJ02DRAFT_434522</name>
</gene>
<sequence length="159" mass="16665">MSGLGSSRWASEPSSNSSAKDAKTKKDDVNVAVTSFGFTIPAFNPVNKLAPVVSTSSAQAATMRLTAALGFPLSASPIKVEMKQPIKIETEQPASSPAPASPVQVEMMKPLSKADIVVAATRDQIAKFEGRGRRQLPLTVLEMIGKGLSASYGGYVKKG</sequence>
<dbReference type="EMBL" id="ML976042">
    <property type="protein sequence ID" value="KAF1941861.1"/>
    <property type="molecule type" value="Genomic_DNA"/>
</dbReference>
<accession>A0A6A5SMJ8</accession>
<name>A0A6A5SMJ8_9PLEO</name>
<feature type="compositionally biased region" description="Polar residues" evidence="1">
    <location>
        <begin position="1"/>
        <end position="13"/>
    </location>
</feature>
<reference evidence="2" key="1">
    <citation type="journal article" date="2020" name="Stud. Mycol.">
        <title>101 Dothideomycetes genomes: a test case for predicting lifestyles and emergence of pathogens.</title>
        <authorList>
            <person name="Haridas S."/>
            <person name="Albert R."/>
            <person name="Binder M."/>
            <person name="Bloem J."/>
            <person name="Labutti K."/>
            <person name="Salamov A."/>
            <person name="Andreopoulos B."/>
            <person name="Baker S."/>
            <person name="Barry K."/>
            <person name="Bills G."/>
            <person name="Bluhm B."/>
            <person name="Cannon C."/>
            <person name="Castanera R."/>
            <person name="Culley D."/>
            <person name="Daum C."/>
            <person name="Ezra D."/>
            <person name="Gonzalez J."/>
            <person name="Henrissat B."/>
            <person name="Kuo A."/>
            <person name="Liang C."/>
            <person name="Lipzen A."/>
            <person name="Lutzoni F."/>
            <person name="Magnuson J."/>
            <person name="Mondo S."/>
            <person name="Nolan M."/>
            <person name="Ohm R."/>
            <person name="Pangilinan J."/>
            <person name="Park H.-J."/>
            <person name="Ramirez L."/>
            <person name="Alfaro M."/>
            <person name="Sun H."/>
            <person name="Tritt A."/>
            <person name="Yoshinaga Y."/>
            <person name="Zwiers L.-H."/>
            <person name="Turgeon B."/>
            <person name="Goodwin S."/>
            <person name="Spatafora J."/>
            <person name="Crous P."/>
            <person name="Grigoriev I."/>
        </authorList>
    </citation>
    <scope>NUCLEOTIDE SEQUENCE</scope>
    <source>
        <strain evidence="2">CBS 161.51</strain>
    </source>
</reference>
<keyword evidence="3" id="KW-1185">Reference proteome</keyword>
<dbReference type="OrthoDB" id="10488105at2759"/>